<dbReference type="InterPro" id="IPR002641">
    <property type="entry name" value="PNPLA_dom"/>
</dbReference>
<feature type="short sequence motif" description="GXSXG" evidence="4">
    <location>
        <begin position="42"/>
        <end position="46"/>
    </location>
</feature>
<evidence type="ECO:0000256" key="2">
    <source>
        <dbReference type="ARBA" id="ARBA00022963"/>
    </source>
</evidence>
<feature type="short sequence motif" description="GXGXXG" evidence="4">
    <location>
        <begin position="15"/>
        <end position="20"/>
    </location>
</feature>
<dbReference type="GO" id="GO:0016042">
    <property type="term" value="P:lipid catabolic process"/>
    <property type="evidence" value="ECO:0007669"/>
    <property type="project" value="UniProtKB-UniRule"/>
</dbReference>
<dbReference type="AlphaFoldDB" id="A0A329LMQ4"/>
<dbReference type="EMBL" id="QMFB01000052">
    <property type="protein sequence ID" value="RAV09184.1"/>
    <property type="molecule type" value="Genomic_DNA"/>
</dbReference>
<dbReference type="PANTHER" id="PTHR14226:SF29">
    <property type="entry name" value="NEUROPATHY TARGET ESTERASE SWS"/>
    <property type="match status" value="1"/>
</dbReference>
<evidence type="ECO:0000313" key="6">
    <source>
        <dbReference type="EMBL" id="RAV09184.1"/>
    </source>
</evidence>
<comment type="caution">
    <text evidence="6">The sequence shown here is derived from an EMBL/GenBank/DDBJ whole genome shotgun (WGS) entry which is preliminary data.</text>
</comment>
<dbReference type="Gene3D" id="3.40.1090.10">
    <property type="entry name" value="Cytosolic phospholipase A2 catalytic domain"/>
    <property type="match status" value="2"/>
</dbReference>
<organism evidence="6 7">
    <name type="scientific">Paenibacillus contaminans</name>
    <dbReference type="NCBI Taxonomy" id="450362"/>
    <lineage>
        <taxon>Bacteria</taxon>
        <taxon>Bacillati</taxon>
        <taxon>Bacillota</taxon>
        <taxon>Bacilli</taxon>
        <taxon>Bacillales</taxon>
        <taxon>Paenibacillaceae</taxon>
        <taxon>Paenibacillus</taxon>
    </lineage>
</organism>
<keyword evidence="1 4" id="KW-0378">Hydrolase</keyword>
<dbReference type="Proteomes" id="UP000250369">
    <property type="component" value="Unassembled WGS sequence"/>
</dbReference>
<dbReference type="CDD" id="cd07209">
    <property type="entry name" value="Pat_hypo_Ecoli_Z1214_like"/>
    <property type="match status" value="1"/>
</dbReference>
<evidence type="ECO:0000259" key="5">
    <source>
        <dbReference type="PROSITE" id="PS51635"/>
    </source>
</evidence>
<gene>
    <name evidence="6" type="ORF">DQG23_39835</name>
</gene>
<feature type="domain" description="PNPLA" evidence="5">
    <location>
        <begin position="11"/>
        <end position="198"/>
    </location>
</feature>
<feature type="short sequence motif" description="DGA/G" evidence="4">
    <location>
        <begin position="185"/>
        <end position="187"/>
    </location>
</feature>
<accession>A0A329LMQ4</accession>
<keyword evidence="2 4" id="KW-0442">Lipid degradation</keyword>
<evidence type="ECO:0000256" key="1">
    <source>
        <dbReference type="ARBA" id="ARBA00022801"/>
    </source>
</evidence>
<feature type="active site" description="Proton acceptor" evidence="4">
    <location>
        <position position="185"/>
    </location>
</feature>
<evidence type="ECO:0000256" key="4">
    <source>
        <dbReference type="PROSITE-ProRule" id="PRU01161"/>
    </source>
</evidence>
<dbReference type="InterPro" id="IPR050301">
    <property type="entry name" value="NTE"/>
</dbReference>
<dbReference type="SUPFAM" id="SSF52151">
    <property type="entry name" value="FabD/lysophospholipase-like"/>
    <property type="match status" value="1"/>
</dbReference>
<dbReference type="GO" id="GO:0016787">
    <property type="term" value="F:hydrolase activity"/>
    <property type="evidence" value="ECO:0007669"/>
    <property type="project" value="UniProtKB-UniRule"/>
</dbReference>
<evidence type="ECO:0000313" key="7">
    <source>
        <dbReference type="Proteomes" id="UP000250369"/>
    </source>
</evidence>
<dbReference type="Pfam" id="PF01734">
    <property type="entry name" value="Patatin"/>
    <property type="match status" value="1"/>
</dbReference>
<proteinExistence type="predicted"/>
<feature type="active site" description="Nucleophile" evidence="4">
    <location>
        <position position="44"/>
    </location>
</feature>
<evidence type="ECO:0000256" key="3">
    <source>
        <dbReference type="ARBA" id="ARBA00023098"/>
    </source>
</evidence>
<dbReference type="RefSeq" id="WP_113036617.1">
    <property type="nucleotide sequence ID" value="NZ_QMFB01000052.1"/>
</dbReference>
<dbReference type="OrthoDB" id="9770965at2"/>
<dbReference type="PROSITE" id="PS51635">
    <property type="entry name" value="PNPLA"/>
    <property type="match status" value="1"/>
</dbReference>
<keyword evidence="7" id="KW-1185">Reference proteome</keyword>
<dbReference type="PANTHER" id="PTHR14226">
    <property type="entry name" value="NEUROPATHY TARGET ESTERASE/SWISS CHEESE D.MELANOGASTER"/>
    <property type="match status" value="1"/>
</dbReference>
<keyword evidence="3 4" id="KW-0443">Lipid metabolism</keyword>
<sequence length="395" mass="43820">MTAIHTATLGLALEGGGAKGAYHMGVVKAYLESGHTFGAVAGTSIGALNGAFIAQGDFEAGYRMWESIDALSIFDIDEAEYRQLLQWNLDKSTLWKMAAKTKKFIVNRGMDTSKIRKLIATVVNERLLRDSATDFGLVTVSLTDRLPLELFKEDIPQGQLLDYLIASASFPGFQPAEIDDKLFIDGGLYDNCPINMVARKGYKHIVAVRTLGLGITRQIKYSGVTVTEIVPSENLGGIMNFNRLLIRRNLQMGYYDAQRHIHGLLGLKYYFYSESLNEQKCLHLINAIPDKTIYSLGRMLGIGGLPPRELRSAQIVEKLTKRMRLPDKVSMQTFLIRLAETLAEAKGMNKYTVYTFDDFIRAVRVGPLKNTAGFGVRQVEICMAAQAIFDAVGRG</sequence>
<name>A0A329LMQ4_9BACL</name>
<reference evidence="6 7" key="1">
    <citation type="journal article" date="2009" name="Int. J. Syst. Evol. Microbiol.">
        <title>Paenibacillus contaminans sp. nov., isolated from a contaminated laboratory plate.</title>
        <authorList>
            <person name="Chou J.H."/>
            <person name="Lee J.H."/>
            <person name="Lin M.C."/>
            <person name="Chang P.S."/>
            <person name="Arun A.B."/>
            <person name="Young C.C."/>
            <person name="Chen W.M."/>
        </authorList>
    </citation>
    <scope>NUCLEOTIDE SEQUENCE [LARGE SCALE GENOMIC DNA]</scope>
    <source>
        <strain evidence="6 7">CKOBP-6</strain>
    </source>
</reference>
<dbReference type="InterPro" id="IPR016035">
    <property type="entry name" value="Acyl_Trfase/lysoPLipase"/>
</dbReference>
<protein>
    <submittedName>
        <fullName evidence="6">Patatin-like phospholipase family protein</fullName>
    </submittedName>
</protein>